<dbReference type="GO" id="GO:0016874">
    <property type="term" value="F:ligase activity"/>
    <property type="evidence" value="ECO:0007669"/>
    <property type="project" value="UniProtKB-KW"/>
</dbReference>
<organism evidence="1 2">
    <name type="scientific">Frankliniella fusca</name>
    <dbReference type="NCBI Taxonomy" id="407009"/>
    <lineage>
        <taxon>Eukaryota</taxon>
        <taxon>Metazoa</taxon>
        <taxon>Ecdysozoa</taxon>
        <taxon>Arthropoda</taxon>
        <taxon>Hexapoda</taxon>
        <taxon>Insecta</taxon>
        <taxon>Pterygota</taxon>
        <taxon>Neoptera</taxon>
        <taxon>Paraneoptera</taxon>
        <taxon>Thysanoptera</taxon>
        <taxon>Terebrantia</taxon>
        <taxon>Thripoidea</taxon>
        <taxon>Thripidae</taxon>
        <taxon>Frankliniella</taxon>
    </lineage>
</organism>
<proteinExistence type="predicted"/>
<reference evidence="1" key="2">
    <citation type="journal article" date="2023" name="BMC Genomics">
        <title>Pest status, molecular evolution, and epigenetic factors derived from the genome assembly of Frankliniella fusca, a thysanopteran phytovirus vector.</title>
        <authorList>
            <person name="Catto M.A."/>
            <person name="Labadie P.E."/>
            <person name="Jacobson A.L."/>
            <person name="Kennedy G.G."/>
            <person name="Srinivasan R."/>
            <person name="Hunt B.G."/>
        </authorList>
    </citation>
    <scope>NUCLEOTIDE SEQUENCE</scope>
    <source>
        <strain evidence="1">PL_HMW_Pooled</strain>
    </source>
</reference>
<reference evidence="1" key="1">
    <citation type="submission" date="2021-07" db="EMBL/GenBank/DDBJ databases">
        <authorList>
            <person name="Catto M.A."/>
            <person name="Jacobson A."/>
            <person name="Kennedy G."/>
            <person name="Labadie P."/>
            <person name="Hunt B.G."/>
            <person name="Srinivasan R."/>
        </authorList>
    </citation>
    <scope>NUCLEOTIDE SEQUENCE</scope>
    <source>
        <strain evidence="1">PL_HMW_Pooled</strain>
        <tissue evidence="1">Head</tissue>
    </source>
</reference>
<sequence>MARHITTVHRDEPGVLSIPKDGKARLDAFRLFTNQGNAKHNMVALAGGKTSIVTKSRQVATYDLGEIAECPGCHGAYQNMYNHKCPGKSSDVKIKGSKIRYETLENLSGQDSGDLVREVISRMNNGTIKSTIQGDETILLYGGKLYAKYRDRPHFLAHVAEKMREVARLLIAAKNIQPSIHNLDELLQPRNWDIIIKAAQQAANFEPKNQYFRHPLSRNKTRPKFN</sequence>
<dbReference type="PANTHER" id="PTHR33480">
    <property type="entry name" value="SET DOMAIN-CONTAINING PROTEIN-RELATED"/>
    <property type="match status" value="1"/>
</dbReference>
<dbReference type="PANTHER" id="PTHR33480:SF1">
    <property type="entry name" value="TYR RECOMBINASE DOMAIN-CONTAINING PROTEIN"/>
    <property type="match status" value="1"/>
</dbReference>
<dbReference type="AlphaFoldDB" id="A0AAE1H9E4"/>
<dbReference type="Proteomes" id="UP001219518">
    <property type="component" value="Unassembled WGS sequence"/>
</dbReference>
<evidence type="ECO:0000313" key="2">
    <source>
        <dbReference type="Proteomes" id="UP001219518"/>
    </source>
</evidence>
<comment type="caution">
    <text evidence="1">The sequence shown here is derived from an EMBL/GenBank/DDBJ whole genome shotgun (WGS) entry which is preliminary data.</text>
</comment>
<evidence type="ECO:0000313" key="1">
    <source>
        <dbReference type="EMBL" id="KAK3916823.1"/>
    </source>
</evidence>
<gene>
    <name evidence="1" type="ORF">KUF71_025924</name>
</gene>
<name>A0AAE1H9E4_9NEOP</name>
<keyword evidence="2" id="KW-1185">Reference proteome</keyword>
<dbReference type="EMBL" id="JAHWGI010000612">
    <property type="protein sequence ID" value="KAK3916823.1"/>
    <property type="molecule type" value="Genomic_DNA"/>
</dbReference>
<accession>A0AAE1H9E4</accession>
<protein>
    <submittedName>
        <fullName evidence="1">Cysteine--tRNA ligase</fullName>
    </submittedName>
</protein>
<keyword evidence="1" id="KW-0436">Ligase</keyword>